<dbReference type="PANTHER" id="PTHR43391">
    <property type="entry name" value="RETINOL DEHYDROGENASE-RELATED"/>
    <property type="match status" value="1"/>
</dbReference>
<evidence type="ECO:0000313" key="4">
    <source>
        <dbReference type="EMBL" id="CPT51745.1"/>
    </source>
</evidence>
<dbReference type="InterPro" id="IPR036291">
    <property type="entry name" value="NAD(P)-bd_dom_sf"/>
</dbReference>
<dbReference type="Pfam" id="PF00106">
    <property type="entry name" value="adh_short"/>
    <property type="match status" value="1"/>
</dbReference>
<reference evidence="4 5" key="1">
    <citation type="submission" date="2015-03" db="EMBL/GenBank/DDBJ databases">
        <authorList>
            <consortium name="Pathogen Informatics"/>
            <person name="Murphy D."/>
        </authorList>
    </citation>
    <scope>NUCLEOTIDE SEQUENCE [LARGE SCALE GENOMIC DNA]</scope>
    <source>
        <strain evidence="4 5">PAP036</strain>
    </source>
</reference>
<evidence type="ECO:0000256" key="3">
    <source>
        <dbReference type="RuleBase" id="RU000363"/>
    </source>
</evidence>
<dbReference type="Proteomes" id="UP000038487">
    <property type="component" value="Unassembled WGS sequence"/>
</dbReference>
<dbReference type="EC" id="1.1.1.14" evidence="4"/>
<dbReference type="FunFam" id="3.40.50.720:FF:000084">
    <property type="entry name" value="Short-chain dehydrogenase reductase"/>
    <property type="match status" value="1"/>
</dbReference>
<name>A0AB33T9I6_9MYCO</name>
<keyword evidence="2 4" id="KW-0560">Oxidoreductase</keyword>
<dbReference type="PRINTS" id="PR00080">
    <property type="entry name" value="SDRFAMILY"/>
</dbReference>
<evidence type="ECO:0000256" key="2">
    <source>
        <dbReference type="ARBA" id="ARBA00023002"/>
    </source>
</evidence>
<comment type="caution">
    <text evidence="4">The sequence shown here is derived from an EMBL/GenBank/DDBJ whole genome shotgun (WGS) entry which is preliminary data.</text>
</comment>
<proteinExistence type="inferred from homology"/>
<dbReference type="CDD" id="cd05233">
    <property type="entry name" value="SDR_c"/>
    <property type="match status" value="1"/>
</dbReference>
<protein>
    <submittedName>
        <fullName evidence="4">Oxidoreductase EphD</fullName>
        <ecNumber evidence="4">1.1.1.14</ecNumber>
    </submittedName>
</protein>
<dbReference type="PRINTS" id="PR00081">
    <property type="entry name" value="GDHRDH"/>
</dbReference>
<dbReference type="GO" id="GO:0003939">
    <property type="term" value="F:L-iditol 2-dehydrogenase (NAD+) activity"/>
    <property type="evidence" value="ECO:0007669"/>
    <property type="project" value="UniProtKB-EC"/>
</dbReference>
<dbReference type="RefSeq" id="WP_005090185.1">
    <property type="nucleotide sequence ID" value="NZ_CM125927.1"/>
</dbReference>
<evidence type="ECO:0000313" key="5">
    <source>
        <dbReference type="Proteomes" id="UP000038487"/>
    </source>
</evidence>
<dbReference type="SUPFAM" id="SSF51735">
    <property type="entry name" value="NAD(P)-binding Rossmann-fold domains"/>
    <property type="match status" value="1"/>
</dbReference>
<gene>
    <name evidence="4" type="primary">polS_2</name>
    <name evidence="4" type="ORF">ERS075527_03853</name>
</gene>
<comment type="similarity">
    <text evidence="1 3">Belongs to the short-chain dehydrogenases/reductases (SDR) family.</text>
</comment>
<dbReference type="EMBL" id="CSUW01000009">
    <property type="protein sequence ID" value="CPT51745.1"/>
    <property type="molecule type" value="Genomic_DNA"/>
</dbReference>
<dbReference type="AlphaFoldDB" id="A0AB33T9I6"/>
<dbReference type="PANTHER" id="PTHR43391:SF12">
    <property type="entry name" value="OXIDOREDUCTASE EPHD-RELATED"/>
    <property type="match status" value="1"/>
</dbReference>
<accession>A0AB33T9I6</accession>
<sequence>MKTIIITGAASGIGKETAKLFARQGNRVIIADIDQAGAEAAVAEIKSAHGQAVPYRLDVSSEGEWEHFGTWVETQFGAADVLVNNAGVMDLGGFVETSAAQWQRMIDIDLMSVVYGSKVFARQMIAHGVRGHIVNVASGAAFLPSKLISAYGVAKHAVLMASQSLQVELRQHGIGVTAICPGAIRTNLMAHGERHGLTEDRRDEWRADMASVQTGLAMAGPEKVARVIERAVRHNWVVVPVNIEAWIGYYAIRLSPGLIRFVTTHLSFDVLEGLLERARPVVNRISSRRSRA</sequence>
<organism evidence="4 5">
    <name type="scientific">Mycobacteroides abscessus</name>
    <dbReference type="NCBI Taxonomy" id="36809"/>
    <lineage>
        <taxon>Bacteria</taxon>
        <taxon>Bacillati</taxon>
        <taxon>Actinomycetota</taxon>
        <taxon>Actinomycetes</taxon>
        <taxon>Mycobacteriales</taxon>
        <taxon>Mycobacteriaceae</taxon>
        <taxon>Mycobacteroides</taxon>
    </lineage>
</organism>
<evidence type="ECO:0000256" key="1">
    <source>
        <dbReference type="ARBA" id="ARBA00006484"/>
    </source>
</evidence>
<dbReference type="InterPro" id="IPR002347">
    <property type="entry name" value="SDR_fam"/>
</dbReference>
<dbReference type="Gene3D" id="3.40.50.720">
    <property type="entry name" value="NAD(P)-binding Rossmann-like Domain"/>
    <property type="match status" value="1"/>
</dbReference>